<keyword evidence="3 5" id="KW-0687">Ribonucleoprotein</keyword>
<dbReference type="Proteomes" id="UP000033423">
    <property type="component" value="Unassembled WGS sequence"/>
</dbReference>
<evidence type="ECO:0000313" key="8">
    <source>
        <dbReference type="Proteomes" id="UP000033423"/>
    </source>
</evidence>
<proteinExistence type="inferred from homology"/>
<accession>A0A0F3GL26</accession>
<keyword evidence="8" id="KW-1185">Reference proteome</keyword>
<comment type="similarity">
    <text evidence="1 5">Belongs to the universal ribosomal protein uS9 family.</text>
</comment>
<dbReference type="PATRIC" id="fig|29290.4.peg.6987"/>
<dbReference type="HAMAP" id="MF_00532_B">
    <property type="entry name" value="Ribosomal_uS9_B"/>
    <property type="match status" value="1"/>
</dbReference>
<dbReference type="InterPro" id="IPR000754">
    <property type="entry name" value="Ribosomal_uS9"/>
</dbReference>
<evidence type="ECO:0000256" key="1">
    <source>
        <dbReference type="ARBA" id="ARBA00005251"/>
    </source>
</evidence>
<feature type="compositionally biased region" description="Basic and acidic residues" evidence="6">
    <location>
        <begin position="98"/>
        <end position="115"/>
    </location>
</feature>
<name>A0A0F3GL26_9BACT</name>
<evidence type="ECO:0000256" key="5">
    <source>
        <dbReference type="HAMAP-Rule" id="MF_00532"/>
    </source>
</evidence>
<keyword evidence="2 5" id="KW-0689">Ribosomal protein</keyword>
<dbReference type="InterPro" id="IPR023035">
    <property type="entry name" value="Ribosomal_uS9_bac/plastid"/>
</dbReference>
<dbReference type="GO" id="GO:0003735">
    <property type="term" value="F:structural constituent of ribosome"/>
    <property type="evidence" value="ECO:0007669"/>
    <property type="project" value="InterPro"/>
</dbReference>
<dbReference type="EMBL" id="LACI01002279">
    <property type="protein sequence ID" value="KJU82532.1"/>
    <property type="molecule type" value="Genomic_DNA"/>
</dbReference>
<dbReference type="AlphaFoldDB" id="A0A0F3GL26"/>
<dbReference type="InterPro" id="IPR020568">
    <property type="entry name" value="Ribosomal_Su5_D2-typ_SF"/>
</dbReference>
<dbReference type="Pfam" id="PF00380">
    <property type="entry name" value="Ribosomal_S9"/>
    <property type="match status" value="1"/>
</dbReference>
<protein>
    <recommendedName>
        <fullName evidence="4 5">Small ribosomal subunit protein uS9</fullName>
    </recommendedName>
</protein>
<dbReference type="InterPro" id="IPR014721">
    <property type="entry name" value="Ribsml_uS5_D2-typ_fold_subgr"/>
</dbReference>
<feature type="compositionally biased region" description="Basic residues" evidence="6">
    <location>
        <begin position="116"/>
        <end position="130"/>
    </location>
</feature>
<evidence type="ECO:0000256" key="2">
    <source>
        <dbReference type="ARBA" id="ARBA00022980"/>
    </source>
</evidence>
<feature type="region of interest" description="Disordered" evidence="6">
    <location>
        <begin position="98"/>
        <end position="130"/>
    </location>
</feature>
<reference evidence="7 8" key="1">
    <citation type="submission" date="2015-02" db="EMBL/GenBank/DDBJ databases">
        <title>Single-cell genomics of uncultivated deep-branching MTB reveals a conserved set of magnetosome genes.</title>
        <authorList>
            <person name="Kolinko S."/>
            <person name="Richter M."/>
            <person name="Glockner F.O."/>
            <person name="Brachmann A."/>
            <person name="Schuler D."/>
        </authorList>
    </citation>
    <scope>NUCLEOTIDE SEQUENCE [LARGE SCALE GENOMIC DNA]</scope>
    <source>
        <strain evidence="7">TM-1</strain>
    </source>
</reference>
<dbReference type="FunFam" id="3.30.230.10:FF:000001">
    <property type="entry name" value="30S ribosomal protein S9"/>
    <property type="match status" value="1"/>
</dbReference>
<dbReference type="PANTHER" id="PTHR21569:SF1">
    <property type="entry name" value="SMALL RIBOSOMAL SUBUNIT PROTEIN US9M"/>
    <property type="match status" value="1"/>
</dbReference>
<organism evidence="7 8">
    <name type="scientific">Candidatus Magnetobacterium bavaricum</name>
    <dbReference type="NCBI Taxonomy" id="29290"/>
    <lineage>
        <taxon>Bacteria</taxon>
        <taxon>Pseudomonadati</taxon>
        <taxon>Nitrospirota</taxon>
        <taxon>Thermodesulfovibrionia</taxon>
        <taxon>Thermodesulfovibrionales</taxon>
        <taxon>Candidatus Magnetobacteriaceae</taxon>
        <taxon>Candidatus Magnetobacterium</taxon>
    </lineage>
</organism>
<dbReference type="PANTHER" id="PTHR21569">
    <property type="entry name" value="RIBOSOMAL PROTEIN S9"/>
    <property type="match status" value="1"/>
</dbReference>
<gene>
    <name evidence="5" type="primary">rpsI</name>
    <name evidence="7" type="ORF">MBAV_005278</name>
</gene>
<evidence type="ECO:0000313" key="7">
    <source>
        <dbReference type="EMBL" id="KJU82532.1"/>
    </source>
</evidence>
<dbReference type="GO" id="GO:0022627">
    <property type="term" value="C:cytosolic small ribosomal subunit"/>
    <property type="evidence" value="ECO:0007669"/>
    <property type="project" value="TreeGrafter"/>
</dbReference>
<evidence type="ECO:0000256" key="6">
    <source>
        <dbReference type="SAM" id="MobiDB-lite"/>
    </source>
</evidence>
<comment type="caution">
    <text evidence="7">The sequence shown here is derived from an EMBL/GenBank/DDBJ whole genome shotgun (WGS) entry which is preliminary data.</text>
</comment>
<dbReference type="NCBIfam" id="NF001099">
    <property type="entry name" value="PRK00132.1"/>
    <property type="match status" value="1"/>
</dbReference>
<sequence>MTEVRYTATGRRKTSIARIIVKKGAGQITVNNRSVDNYFSRETLRMIINQPLEITGMVGKLDVMVRVVGGGPAGQAGAIRHGIAIALINSDSDFRPKLKREGLLTRDPREKERKKYGQKGARKRFQFSKR</sequence>
<evidence type="ECO:0000256" key="3">
    <source>
        <dbReference type="ARBA" id="ARBA00023274"/>
    </source>
</evidence>
<dbReference type="GO" id="GO:0003723">
    <property type="term" value="F:RNA binding"/>
    <property type="evidence" value="ECO:0007669"/>
    <property type="project" value="TreeGrafter"/>
</dbReference>
<dbReference type="Gene3D" id="3.30.230.10">
    <property type="match status" value="1"/>
</dbReference>
<evidence type="ECO:0000256" key="4">
    <source>
        <dbReference type="ARBA" id="ARBA00035259"/>
    </source>
</evidence>
<dbReference type="SUPFAM" id="SSF54211">
    <property type="entry name" value="Ribosomal protein S5 domain 2-like"/>
    <property type="match status" value="1"/>
</dbReference>
<dbReference type="GO" id="GO:0006412">
    <property type="term" value="P:translation"/>
    <property type="evidence" value="ECO:0007669"/>
    <property type="project" value="UniProtKB-UniRule"/>
</dbReference>